<dbReference type="SUPFAM" id="SSF52540">
    <property type="entry name" value="P-loop containing nucleoside triphosphate hydrolases"/>
    <property type="match status" value="1"/>
</dbReference>
<accession>A0A6J8E5L3</accession>
<dbReference type="Gene3D" id="3.40.50.300">
    <property type="entry name" value="P-loop containing nucleotide triphosphate hydrolases"/>
    <property type="match status" value="1"/>
</dbReference>
<gene>
    <name evidence="2" type="ORF">MCOR_48699</name>
</gene>
<dbReference type="AlphaFoldDB" id="A0A6J8E5L3"/>
<evidence type="ECO:0000256" key="1">
    <source>
        <dbReference type="SAM" id="MobiDB-lite"/>
    </source>
</evidence>
<feature type="region of interest" description="Disordered" evidence="1">
    <location>
        <begin position="162"/>
        <end position="188"/>
    </location>
</feature>
<keyword evidence="3" id="KW-1185">Reference proteome</keyword>
<feature type="compositionally biased region" description="Basic and acidic residues" evidence="1">
    <location>
        <begin position="218"/>
        <end position="248"/>
    </location>
</feature>
<evidence type="ECO:0000313" key="3">
    <source>
        <dbReference type="Proteomes" id="UP000507470"/>
    </source>
</evidence>
<organism evidence="2 3">
    <name type="scientific">Mytilus coruscus</name>
    <name type="common">Sea mussel</name>
    <dbReference type="NCBI Taxonomy" id="42192"/>
    <lineage>
        <taxon>Eukaryota</taxon>
        <taxon>Metazoa</taxon>
        <taxon>Spiralia</taxon>
        <taxon>Lophotrochozoa</taxon>
        <taxon>Mollusca</taxon>
        <taxon>Bivalvia</taxon>
        <taxon>Autobranchia</taxon>
        <taxon>Pteriomorphia</taxon>
        <taxon>Mytilida</taxon>
        <taxon>Mytiloidea</taxon>
        <taxon>Mytilidae</taxon>
        <taxon>Mytilinae</taxon>
        <taxon>Mytilus</taxon>
    </lineage>
</organism>
<dbReference type="Pfam" id="PF08477">
    <property type="entry name" value="Roc"/>
    <property type="match status" value="1"/>
</dbReference>
<proteinExistence type="predicted"/>
<evidence type="ECO:0000313" key="2">
    <source>
        <dbReference type="EMBL" id="CAC5416064.1"/>
    </source>
</evidence>
<dbReference type="EMBL" id="CACVKT020008564">
    <property type="protein sequence ID" value="CAC5416064.1"/>
    <property type="molecule type" value="Genomic_DNA"/>
</dbReference>
<dbReference type="OrthoDB" id="6137148at2759"/>
<feature type="region of interest" description="Disordered" evidence="1">
    <location>
        <begin position="200"/>
        <end position="248"/>
    </location>
</feature>
<sequence>MFIGNKLIEELVIEFYSLLQKNILLLYDMHYLVDIPKEISMDERKTYMEAIKSGTEVRQYVRIQVIGKDRVGKTSLVRRLLGYSKHDGRSTDGIYIEKTCQIRTRDGKWIVNKGEPERRKRINRILQAINGKENPQSPTYEKHQFTENLSNAAHHFLDTKGEQNEPLQCNKKQKEKQTIATEPLTPQINENIQNIKNISAASSKNSEDKTLNVADSVDSSREKNSLEKHKKTDIQDSEQNKDQKISEKPEVIFKAMKENMNEILLSVKNQKGQMTSDDLVECGIWDFAGQRDYYATHQTFFTPHAIYIIVADIEDDIQVIGEDCNFDAIGG</sequence>
<name>A0A6J8E5L3_MYTCO</name>
<dbReference type="InterPro" id="IPR027417">
    <property type="entry name" value="P-loop_NTPase"/>
</dbReference>
<dbReference type="Proteomes" id="UP000507470">
    <property type="component" value="Unassembled WGS sequence"/>
</dbReference>
<protein>
    <submittedName>
        <fullName evidence="2">Uncharacterized protein</fullName>
    </submittedName>
</protein>
<reference evidence="2 3" key="1">
    <citation type="submission" date="2020-06" db="EMBL/GenBank/DDBJ databases">
        <authorList>
            <person name="Li R."/>
            <person name="Bekaert M."/>
        </authorList>
    </citation>
    <scope>NUCLEOTIDE SEQUENCE [LARGE SCALE GENOMIC DNA]</scope>
    <source>
        <strain evidence="3">wild</strain>
    </source>
</reference>